<dbReference type="RefSeq" id="WP_114646638.1">
    <property type="nucleotide sequence ID" value="NZ_QQNH01000023.1"/>
</dbReference>
<evidence type="ECO:0000256" key="5">
    <source>
        <dbReference type="ARBA" id="ARBA00022448"/>
    </source>
</evidence>
<keyword evidence="11 21" id="KW-0479">Metal-binding</keyword>
<accession>A0A369W7S0</accession>
<evidence type="ECO:0000313" key="27">
    <source>
        <dbReference type="EMBL" id="RDE08101.1"/>
    </source>
</evidence>
<feature type="binding site" description="axial binding residue" evidence="22">
    <location>
        <position position="267"/>
    </location>
    <ligand>
        <name>heme c</name>
        <dbReference type="ChEBI" id="CHEBI:61717"/>
        <label>1</label>
    </ligand>
    <ligandPart>
        <name>Fe</name>
        <dbReference type="ChEBI" id="CHEBI:18248"/>
    </ligandPart>
</feature>
<comment type="subunit">
    <text evidence="4">Component of the cbb3-type cytochrome c oxidase at least composed of FixN, FixO, FixQ and FixP.</text>
</comment>
<dbReference type="PIRSF" id="PIRSF000006">
    <property type="entry name" value="Cbb3-Cox_fixP"/>
    <property type="match status" value="1"/>
</dbReference>
<feature type="binding site" description="covalent" evidence="23">
    <location>
        <position position="124"/>
    </location>
    <ligand>
        <name>heme c</name>
        <dbReference type="ChEBI" id="CHEBI:61717"/>
        <label>1</label>
    </ligand>
</feature>
<keyword evidence="28" id="KW-1185">Reference proteome</keyword>
<evidence type="ECO:0000256" key="11">
    <source>
        <dbReference type="ARBA" id="ARBA00022723"/>
    </source>
</evidence>
<feature type="binding site" description="covalent" evidence="23">
    <location>
        <position position="222"/>
    </location>
    <ligand>
        <name>heme c</name>
        <dbReference type="ChEBI" id="CHEBI:61717"/>
        <label>2</label>
    </ligand>
</feature>
<keyword evidence="18 21" id="KW-0406">Ion transport</keyword>
<proteinExistence type="inferred from homology"/>
<evidence type="ECO:0000256" key="8">
    <source>
        <dbReference type="ARBA" id="ARBA00022617"/>
    </source>
</evidence>
<name>A0A369W7S0_9HYPH</name>
<feature type="binding site" description="covalent" evidence="23">
    <location>
        <position position="225"/>
    </location>
    <ligand>
        <name>heme c</name>
        <dbReference type="ChEBI" id="CHEBI:61717"/>
        <label>2</label>
    </ligand>
</feature>
<dbReference type="GO" id="GO:0006119">
    <property type="term" value="P:oxidative phosphorylation"/>
    <property type="evidence" value="ECO:0007669"/>
    <property type="project" value="UniProtKB-UniPathway"/>
</dbReference>
<evidence type="ECO:0000256" key="18">
    <source>
        <dbReference type="ARBA" id="ARBA00023065"/>
    </source>
</evidence>
<comment type="cofactor">
    <cofactor evidence="21 23">
        <name>heme c</name>
        <dbReference type="ChEBI" id="CHEBI:61717"/>
    </cofactor>
    <text evidence="21 23">Binds 2 heme C groups per subunit.</text>
</comment>
<keyword evidence="13 21" id="KW-0375">Hydrogen ion transport</keyword>
<evidence type="ECO:0000256" key="12">
    <source>
        <dbReference type="ARBA" id="ARBA00022737"/>
    </source>
</evidence>
<comment type="pathway">
    <text evidence="2 21">Energy metabolism; oxidative phosphorylation.</text>
</comment>
<comment type="caution">
    <text evidence="27">The sequence shown here is derived from an EMBL/GenBank/DDBJ whole genome shotgun (WGS) entry which is preliminary data.</text>
</comment>
<evidence type="ECO:0000256" key="15">
    <source>
        <dbReference type="ARBA" id="ARBA00022989"/>
    </source>
</evidence>
<feature type="binding site" description="axial binding residue" evidence="22">
    <location>
        <position position="125"/>
    </location>
    <ligand>
        <name>heme c</name>
        <dbReference type="ChEBI" id="CHEBI:61717"/>
        <label>1</label>
    </ligand>
    <ligandPart>
        <name>Fe</name>
        <dbReference type="ChEBI" id="CHEBI:18248"/>
    </ligandPart>
</feature>
<evidence type="ECO:0000256" key="4">
    <source>
        <dbReference type="ARBA" id="ARBA00011203"/>
    </source>
</evidence>
<evidence type="ECO:0000256" key="1">
    <source>
        <dbReference type="ARBA" id="ARBA00004533"/>
    </source>
</evidence>
<dbReference type="Pfam" id="PF14715">
    <property type="entry name" value="FixP_N"/>
    <property type="match status" value="1"/>
</dbReference>
<keyword evidence="16 21" id="KW-0560">Oxidoreductase</keyword>
<evidence type="ECO:0000256" key="23">
    <source>
        <dbReference type="PIRSR" id="PIRSR000006-2"/>
    </source>
</evidence>
<comment type="function">
    <text evidence="20">C-type cytochrome. Part of the cbb3-type cytochrome c oxidase complex. FixP subunit is required for transferring electrons from donor cytochrome c via its heme groups to FixO subunit. From there, electrons are shuttled to the catalytic binuclear center of FixN subunit where oxygen reduction takes place. The complex also functions as a proton pump.</text>
</comment>
<gene>
    <name evidence="27" type="primary">ccoP</name>
    <name evidence="27" type="ORF">DVH29_13095</name>
</gene>
<dbReference type="OrthoDB" id="9811281at2"/>
<keyword evidence="8 21" id="KW-0349">Heme</keyword>
<feature type="domain" description="Cytochrome c" evidence="26">
    <location>
        <begin position="209"/>
        <end position="290"/>
    </location>
</feature>
<dbReference type="PRINTS" id="PR00605">
    <property type="entry name" value="CYTCHROMECIC"/>
</dbReference>
<evidence type="ECO:0000256" key="6">
    <source>
        <dbReference type="ARBA" id="ARBA00022475"/>
    </source>
</evidence>
<protein>
    <recommendedName>
        <fullName evidence="21">Cbb3-type cytochrome c oxidase subunit</fullName>
    </recommendedName>
</protein>
<keyword evidence="5 21" id="KW-0813">Transport</keyword>
<evidence type="ECO:0000256" key="24">
    <source>
        <dbReference type="SAM" id="MobiDB-lite"/>
    </source>
</evidence>
<evidence type="ECO:0000256" key="10">
    <source>
        <dbReference type="ARBA" id="ARBA00022692"/>
    </source>
</evidence>
<evidence type="ECO:0000256" key="13">
    <source>
        <dbReference type="ARBA" id="ARBA00022781"/>
    </source>
</evidence>
<evidence type="ECO:0000256" key="2">
    <source>
        <dbReference type="ARBA" id="ARBA00004673"/>
    </source>
</evidence>
<keyword evidence="10 25" id="KW-0812">Transmembrane</keyword>
<dbReference type="EMBL" id="QQNH01000023">
    <property type="protein sequence ID" value="RDE08101.1"/>
    <property type="molecule type" value="Genomic_DNA"/>
</dbReference>
<dbReference type="PROSITE" id="PS51007">
    <property type="entry name" value="CYTC"/>
    <property type="match status" value="2"/>
</dbReference>
<dbReference type="InterPro" id="IPR004678">
    <property type="entry name" value="Cyt_c_oxidase_cbb3_su3"/>
</dbReference>
<evidence type="ECO:0000256" key="25">
    <source>
        <dbReference type="SAM" id="Phobius"/>
    </source>
</evidence>
<dbReference type="InterPro" id="IPR009056">
    <property type="entry name" value="Cyt_c-like_dom"/>
</dbReference>
<dbReference type="GO" id="GO:0020037">
    <property type="term" value="F:heme binding"/>
    <property type="evidence" value="ECO:0007669"/>
    <property type="project" value="InterPro"/>
</dbReference>
<evidence type="ECO:0000259" key="26">
    <source>
        <dbReference type="PROSITE" id="PS51007"/>
    </source>
</evidence>
<evidence type="ECO:0000256" key="9">
    <source>
        <dbReference type="ARBA" id="ARBA00022660"/>
    </source>
</evidence>
<dbReference type="AlphaFoldDB" id="A0A369W7S0"/>
<dbReference type="Proteomes" id="UP000253759">
    <property type="component" value="Unassembled WGS sequence"/>
</dbReference>
<keyword evidence="7 21" id="KW-0997">Cell inner membrane</keyword>
<dbReference type="InterPro" id="IPR038414">
    <property type="entry name" value="CcoP_N_sf"/>
</dbReference>
<keyword evidence="14 21" id="KW-0249">Electron transport</keyword>
<evidence type="ECO:0000256" key="14">
    <source>
        <dbReference type="ARBA" id="ARBA00022982"/>
    </source>
</evidence>
<dbReference type="GO" id="GO:0009055">
    <property type="term" value="F:electron transfer activity"/>
    <property type="evidence" value="ECO:0007669"/>
    <property type="project" value="InterPro"/>
</dbReference>
<dbReference type="InterPro" id="IPR036909">
    <property type="entry name" value="Cyt_c-like_dom_sf"/>
</dbReference>
<feature type="region of interest" description="Disordered" evidence="24">
    <location>
        <begin position="1"/>
        <end position="22"/>
    </location>
</feature>
<feature type="binding site" description="axial binding residue" evidence="22">
    <location>
        <position position="226"/>
    </location>
    <ligand>
        <name>heme c</name>
        <dbReference type="ChEBI" id="CHEBI:61717"/>
        <label>2</label>
    </ligand>
    <ligandPart>
        <name>Fe</name>
        <dbReference type="ChEBI" id="CHEBI:18248"/>
    </ligandPart>
</feature>
<dbReference type="PANTHER" id="PTHR33751">
    <property type="entry name" value="CBB3-TYPE CYTOCHROME C OXIDASE SUBUNIT FIXP"/>
    <property type="match status" value="1"/>
</dbReference>
<dbReference type="PANTHER" id="PTHR33751:SF1">
    <property type="entry name" value="CBB3-TYPE CYTOCHROME C OXIDASE SUBUNIT FIXP"/>
    <property type="match status" value="1"/>
</dbReference>
<evidence type="ECO:0000256" key="16">
    <source>
        <dbReference type="ARBA" id="ARBA00023002"/>
    </source>
</evidence>
<sequence length="294" mass="32021">MSEVKRDDLTGESTTGHEWNGLTELDTPVPRGILLFVIVTHAFALIWWILMPAFPLGTTYTPGILGVSQFTSADEAVAENRLARASWSDALLEKSDAEILADRALMVRVTEAGHQLFGDNCAACHGRDARGGIGYPNLTDHDWIWGDGSVADIMDTMRIGINAQHAETRFAQMPAFGREQMLTTAEVRNVAHYVYSLSNPDYSTVDNFERLEAGSQTFATNCAGCHGQDATGIPGSGAPNLTDDAWVYGGEIEQIIASVHGGRVGHMPYWEDRLTPTEIQVLALYVHSLSSGRP</sequence>
<evidence type="ECO:0000256" key="22">
    <source>
        <dbReference type="PIRSR" id="PIRSR000006-1"/>
    </source>
</evidence>
<dbReference type="Pfam" id="PF00034">
    <property type="entry name" value="Cytochrom_C"/>
    <property type="match status" value="1"/>
</dbReference>
<feature type="binding site" description="axial binding residue" evidence="22">
    <location>
        <position position="173"/>
    </location>
    <ligand>
        <name>heme c</name>
        <dbReference type="ChEBI" id="CHEBI:61717"/>
        <label>2</label>
    </ligand>
    <ligandPart>
        <name>Fe</name>
        <dbReference type="ChEBI" id="CHEBI:18248"/>
    </ligandPart>
</feature>
<dbReference type="Pfam" id="PF13442">
    <property type="entry name" value="Cytochrome_CBB3"/>
    <property type="match status" value="1"/>
</dbReference>
<evidence type="ECO:0000256" key="3">
    <source>
        <dbReference type="ARBA" id="ARBA00006113"/>
    </source>
</evidence>
<comment type="subcellular location">
    <subcellularLocation>
        <location evidence="1 21">Cell inner membrane</location>
    </subcellularLocation>
</comment>
<dbReference type="InterPro" id="IPR032858">
    <property type="entry name" value="CcoP_N"/>
</dbReference>
<evidence type="ECO:0000256" key="21">
    <source>
        <dbReference type="PIRNR" id="PIRNR000006"/>
    </source>
</evidence>
<comment type="similarity">
    <text evidence="3 21">Belongs to the CcoP / FixP family.</text>
</comment>
<reference evidence="28" key="1">
    <citation type="submission" date="2018-07" db="EMBL/GenBank/DDBJ databases">
        <authorList>
            <person name="Liu B.-T."/>
            <person name="Du Z."/>
        </authorList>
    </citation>
    <scope>NUCLEOTIDE SEQUENCE [LARGE SCALE GENOMIC DNA]</scope>
    <source>
        <strain evidence="28">XYN52</strain>
    </source>
</reference>
<keyword evidence="15 25" id="KW-1133">Transmembrane helix</keyword>
<keyword evidence="19 21" id="KW-0472">Membrane</keyword>
<feature type="binding site" description="covalent" evidence="23">
    <location>
        <position position="121"/>
    </location>
    <ligand>
        <name>heme c</name>
        <dbReference type="ChEBI" id="CHEBI:61717"/>
        <label>1</label>
    </ligand>
</feature>
<keyword evidence="6 21" id="KW-1003">Cell membrane</keyword>
<dbReference type="InterPro" id="IPR008168">
    <property type="entry name" value="Cyt_C_IC"/>
</dbReference>
<dbReference type="GO" id="GO:0005506">
    <property type="term" value="F:iron ion binding"/>
    <property type="evidence" value="ECO:0007669"/>
    <property type="project" value="InterPro"/>
</dbReference>
<dbReference type="GO" id="GO:1902600">
    <property type="term" value="P:proton transmembrane transport"/>
    <property type="evidence" value="ECO:0007669"/>
    <property type="project" value="UniProtKB-KW"/>
</dbReference>
<dbReference type="SUPFAM" id="SSF46626">
    <property type="entry name" value="Cytochrome c"/>
    <property type="match status" value="2"/>
</dbReference>
<dbReference type="Gene3D" id="6.10.280.130">
    <property type="match status" value="1"/>
</dbReference>
<feature type="transmembrane region" description="Helical" evidence="25">
    <location>
        <begin position="32"/>
        <end position="50"/>
    </location>
</feature>
<evidence type="ECO:0000256" key="19">
    <source>
        <dbReference type="ARBA" id="ARBA00023136"/>
    </source>
</evidence>
<keyword evidence="9 21" id="KW-0679">Respiratory chain</keyword>
<keyword evidence="17 21" id="KW-0408">Iron</keyword>
<evidence type="ECO:0000256" key="20">
    <source>
        <dbReference type="ARBA" id="ARBA00025525"/>
    </source>
</evidence>
<dbReference type="UniPathway" id="UPA00705"/>
<evidence type="ECO:0000256" key="17">
    <source>
        <dbReference type="ARBA" id="ARBA00023004"/>
    </source>
</evidence>
<organism evidence="27 28">
    <name type="scientific">Pelagibacterium lacus</name>
    <dbReference type="NCBI Taxonomy" id="2282655"/>
    <lineage>
        <taxon>Bacteria</taxon>
        <taxon>Pseudomonadati</taxon>
        <taxon>Pseudomonadota</taxon>
        <taxon>Alphaproteobacteria</taxon>
        <taxon>Hyphomicrobiales</taxon>
        <taxon>Devosiaceae</taxon>
        <taxon>Pelagibacterium</taxon>
    </lineage>
</organism>
<evidence type="ECO:0000256" key="7">
    <source>
        <dbReference type="ARBA" id="ARBA00022519"/>
    </source>
</evidence>
<dbReference type="Gene3D" id="1.10.760.10">
    <property type="entry name" value="Cytochrome c-like domain"/>
    <property type="match status" value="2"/>
</dbReference>
<dbReference type="InterPro" id="IPR050597">
    <property type="entry name" value="Cytochrome_c_Oxidase_Subunit"/>
</dbReference>
<dbReference type="GO" id="GO:0016491">
    <property type="term" value="F:oxidoreductase activity"/>
    <property type="evidence" value="ECO:0007669"/>
    <property type="project" value="UniProtKB-KW"/>
</dbReference>
<feature type="domain" description="Cytochrome c" evidence="26">
    <location>
        <begin position="108"/>
        <end position="198"/>
    </location>
</feature>
<dbReference type="NCBIfam" id="TIGR00782">
    <property type="entry name" value="ccoP"/>
    <property type="match status" value="1"/>
</dbReference>
<dbReference type="GO" id="GO:0005886">
    <property type="term" value="C:plasma membrane"/>
    <property type="evidence" value="ECO:0007669"/>
    <property type="project" value="UniProtKB-SubCell"/>
</dbReference>
<keyword evidence="12" id="KW-0677">Repeat</keyword>
<evidence type="ECO:0000313" key="28">
    <source>
        <dbReference type="Proteomes" id="UP000253759"/>
    </source>
</evidence>